<dbReference type="Proteomes" id="UP000004913">
    <property type="component" value="Unassembled WGS sequence"/>
</dbReference>
<dbReference type="RefSeq" id="WP_006800009.1">
    <property type="nucleotide sequence ID" value="NZ_GL891984.1"/>
</dbReference>
<dbReference type="PROSITE" id="PS51257">
    <property type="entry name" value="PROKAR_LIPOPROTEIN"/>
    <property type="match status" value="1"/>
</dbReference>
<organism evidence="1 2">
    <name type="scientific">Dysgonomonas gadei ATCC BAA-286</name>
    <dbReference type="NCBI Taxonomy" id="742766"/>
    <lineage>
        <taxon>Bacteria</taxon>
        <taxon>Pseudomonadati</taxon>
        <taxon>Bacteroidota</taxon>
        <taxon>Bacteroidia</taxon>
        <taxon>Bacteroidales</taxon>
        <taxon>Dysgonomonadaceae</taxon>
        <taxon>Dysgonomonas</taxon>
    </lineage>
</organism>
<protein>
    <recommendedName>
        <fullName evidence="3">BIG2 domain-containing protein</fullName>
    </recommendedName>
</protein>
<dbReference type="EMBL" id="ADLV01000029">
    <property type="protein sequence ID" value="EGK01286.1"/>
    <property type="molecule type" value="Genomic_DNA"/>
</dbReference>
<dbReference type="AlphaFoldDB" id="F5IZG1"/>
<dbReference type="eggNOG" id="COG4099">
    <property type="taxonomic scope" value="Bacteria"/>
</dbReference>
<accession>F5IZG1</accession>
<gene>
    <name evidence="1" type="ORF">HMPREF9455_02478</name>
</gene>
<dbReference type="HOGENOM" id="CLU_952062_0_0_10"/>
<evidence type="ECO:0000313" key="1">
    <source>
        <dbReference type="EMBL" id="EGK01286.1"/>
    </source>
</evidence>
<reference evidence="1 2" key="1">
    <citation type="submission" date="2011-04" db="EMBL/GenBank/DDBJ databases">
        <title>The Genome Sequence of Dysgonomonas gadei ATCC BAA-286.</title>
        <authorList>
            <consortium name="The Broad Institute Genome Sequencing Platform"/>
            <person name="Earl A."/>
            <person name="Ward D."/>
            <person name="Feldgarden M."/>
            <person name="Gevers D."/>
            <person name="Pudlo N."/>
            <person name="Martens E."/>
            <person name="Allen-Vercoe E."/>
            <person name="Young S.K."/>
            <person name="Zeng Q."/>
            <person name="Gargeya S."/>
            <person name="Fitzgerald M."/>
            <person name="Haas B."/>
            <person name="Abouelleil A."/>
            <person name="Alvarado L."/>
            <person name="Arachchi H.M."/>
            <person name="Berlin A."/>
            <person name="Brown A."/>
            <person name="Chapman S.B."/>
            <person name="Chen Z."/>
            <person name="Dunbar C."/>
            <person name="Freedman E."/>
            <person name="Gearin G."/>
            <person name="Gellesch M."/>
            <person name="Goldberg J."/>
            <person name="Griggs A."/>
            <person name="Gujja S."/>
            <person name="Heiman D."/>
            <person name="Howarth C."/>
            <person name="Larson L."/>
            <person name="Lui A."/>
            <person name="MacDonald P.J.P."/>
            <person name="Mehta T."/>
            <person name="Montmayeur A."/>
            <person name="Murphy C."/>
            <person name="Neiman D."/>
            <person name="Pearson M."/>
            <person name="Priest M."/>
            <person name="Roberts A."/>
            <person name="Saif S."/>
            <person name="Shea T."/>
            <person name="Shenoy N."/>
            <person name="Sisk P."/>
            <person name="Stolte C."/>
            <person name="Sykes S."/>
            <person name="Yandava C."/>
            <person name="Wortman J."/>
            <person name="Nusbaum C."/>
            <person name="Birren B."/>
        </authorList>
    </citation>
    <scope>NUCLEOTIDE SEQUENCE [LARGE SCALE GENOMIC DNA]</scope>
    <source>
        <strain evidence="1 2">ATCC BAA-286</strain>
    </source>
</reference>
<proteinExistence type="predicted"/>
<name>F5IZG1_9BACT</name>
<keyword evidence="2" id="KW-1185">Reference proteome</keyword>
<comment type="caution">
    <text evidence="1">The sequence shown here is derived from an EMBL/GenBank/DDBJ whole genome shotgun (WGS) entry which is preliminary data.</text>
</comment>
<dbReference type="Gene3D" id="2.60.40.1080">
    <property type="match status" value="1"/>
</dbReference>
<sequence length="307" mass="34574">MKSFKYIFYILLIVLGISSCKSDNDMPEFPTKYARIIQKTITVKTAERYNVTIHPIFDSEETAKEKFVWSVSDESLVSLHTHSDNSLTIKGLVPGQTTLKLESEDGKLQYYSTVNVMKSPDFEPIFIDFGPIISPSPFNNFQKPSDKKLENLINKYGEDTGYSIEIAGSFNDFEIIRNIPNTLGFPSEASNDMFFNDGINVSSAGFTLSALNKDFKYSFIFYSAIDDNNTENEYIVEGLNRSSATLSTAHNQSGVATVKNIIPDDDGKIHITLQAGPNNTQWARFYNINAMIIISEYDELAFPLKFE</sequence>
<dbReference type="STRING" id="742766.HMPREF9455_02478"/>
<dbReference type="OrthoDB" id="265974at2"/>
<evidence type="ECO:0000313" key="2">
    <source>
        <dbReference type="Proteomes" id="UP000004913"/>
    </source>
</evidence>
<evidence type="ECO:0008006" key="3">
    <source>
        <dbReference type="Google" id="ProtNLM"/>
    </source>
</evidence>